<protein>
    <submittedName>
        <fullName evidence="2">Uncharacterized protein</fullName>
    </submittedName>
</protein>
<feature type="compositionally biased region" description="Low complexity" evidence="1">
    <location>
        <begin position="524"/>
        <end position="542"/>
    </location>
</feature>
<feature type="compositionally biased region" description="Acidic residues" evidence="1">
    <location>
        <begin position="318"/>
        <end position="327"/>
    </location>
</feature>
<reference evidence="2 3" key="1">
    <citation type="submission" date="2017-02" db="EMBL/GenBank/DDBJ databases">
        <title>Genomes of Trichoderma spp. with biocontrol activity.</title>
        <authorList>
            <person name="Gardiner D."/>
            <person name="Kazan K."/>
            <person name="Vos C."/>
            <person name="Harvey P."/>
        </authorList>
    </citation>
    <scope>NUCLEOTIDE SEQUENCE [LARGE SCALE GENOMIC DNA]</scope>
    <source>
        <strain evidence="2 3">Tr1</strain>
    </source>
</reference>
<accession>A0A2K0U9P4</accession>
<feature type="region of interest" description="Disordered" evidence="1">
    <location>
        <begin position="462"/>
        <end position="571"/>
    </location>
</feature>
<comment type="caution">
    <text evidence="2">The sequence shown here is derived from an EMBL/GenBank/DDBJ whole genome shotgun (WGS) entry which is preliminary data.</text>
</comment>
<evidence type="ECO:0000256" key="1">
    <source>
        <dbReference type="SAM" id="MobiDB-lite"/>
    </source>
</evidence>
<dbReference type="Proteomes" id="UP000236290">
    <property type="component" value="Unassembled WGS sequence"/>
</dbReference>
<dbReference type="EMBL" id="MTYI01000059">
    <property type="protein sequence ID" value="PNP54486.1"/>
    <property type="molecule type" value="Genomic_DNA"/>
</dbReference>
<feature type="compositionally biased region" description="Polar residues" evidence="1">
    <location>
        <begin position="1"/>
        <end position="11"/>
    </location>
</feature>
<name>A0A2K0U9P4_TRIHA</name>
<evidence type="ECO:0000313" key="2">
    <source>
        <dbReference type="EMBL" id="PNP54486.1"/>
    </source>
</evidence>
<organism evidence="2 3">
    <name type="scientific">Trichoderma harzianum</name>
    <name type="common">Hypocrea lixii</name>
    <dbReference type="NCBI Taxonomy" id="5544"/>
    <lineage>
        <taxon>Eukaryota</taxon>
        <taxon>Fungi</taxon>
        <taxon>Dikarya</taxon>
        <taxon>Ascomycota</taxon>
        <taxon>Pezizomycotina</taxon>
        <taxon>Sordariomycetes</taxon>
        <taxon>Hypocreomycetidae</taxon>
        <taxon>Hypocreales</taxon>
        <taxon>Hypocreaceae</taxon>
        <taxon>Trichoderma</taxon>
    </lineage>
</organism>
<feature type="region of interest" description="Disordered" evidence="1">
    <location>
        <begin position="306"/>
        <end position="328"/>
    </location>
</feature>
<dbReference type="AlphaFoldDB" id="A0A2K0U9P4"/>
<feature type="compositionally biased region" description="Polar residues" evidence="1">
    <location>
        <begin position="20"/>
        <end position="35"/>
    </location>
</feature>
<sequence>MAFQQQPNRPSVQRAARSAVGSQGLSRRSARSTYDQEPEEAQTWVLFSPPTDVTTTSYLTEDEHDQSLETPGRSRVSDLGSLNTVARTGSVAAAAAAQNDEAQSSALSAAVDESQDDAELDSLDGHLPGFRSFPRSSFMMPVLPAHDGLGSFHLDQPTLGQDAQDHIFQFERFNPRRVRRRLNSFDEAQFELEQAHVQEAEKRQRIEAWRLEHSRIILEEVQREARRTRMLQQKRVVTQKPVPKAEEATDSEDMTWHEEDPDTHPEDKEDSEGLITRITRKVLRDILGIDEKILSVVLGGDLLSDEELSRTPRPSEHGDDEPTAETEESWHMRILETVSRELGLLVNHLSKHPGAFSTYSHVHQVPLPYAGLPAIPETADGRTSASGRTAAADKHGESAFPEFRPTMRHTPRAADRPSQRSNAQDILLHDVSMADTFTQEEWEQEIDIKLVFRYLVSRFTSQPEPTLSPELTTRPVPAKPQDAAAKAARVRQHHPLTSRTRPNERRAFKATAPSSPVAMRHHSSCASQSTRRSARRSSVSSRHYWDIGGSIGTGSMIATAPNAPMGSWGEV</sequence>
<gene>
    <name evidence="2" type="ORF">THARTR1_05043</name>
</gene>
<proteinExistence type="predicted"/>
<feature type="compositionally biased region" description="Polar residues" evidence="1">
    <location>
        <begin position="462"/>
        <end position="471"/>
    </location>
</feature>
<feature type="region of interest" description="Disordered" evidence="1">
    <location>
        <begin position="1"/>
        <end position="80"/>
    </location>
</feature>
<evidence type="ECO:0000313" key="3">
    <source>
        <dbReference type="Proteomes" id="UP000236290"/>
    </source>
</evidence>
<dbReference type="OrthoDB" id="5402147at2759"/>
<feature type="region of interest" description="Disordered" evidence="1">
    <location>
        <begin position="234"/>
        <end position="271"/>
    </location>
</feature>
<feature type="compositionally biased region" description="Basic and acidic residues" evidence="1">
    <location>
        <begin position="254"/>
        <end position="267"/>
    </location>
</feature>
<feature type="compositionally biased region" description="Basic and acidic residues" evidence="1">
    <location>
        <begin position="307"/>
        <end position="317"/>
    </location>
</feature>